<organism evidence="1 2">
    <name type="scientific">Acidiphilium iwatense</name>
    <dbReference type="NCBI Taxonomy" id="768198"/>
    <lineage>
        <taxon>Bacteria</taxon>
        <taxon>Pseudomonadati</taxon>
        <taxon>Pseudomonadota</taxon>
        <taxon>Alphaproteobacteria</taxon>
        <taxon>Acetobacterales</taxon>
        <taxon>Acidocellaceae</taxon>
        <taxon>Acidiphilium</taxon>
    </lineage>
</organism>
<gene>
    <name evidence="1" type="ORF">L2A60_01045</name>
</gene>
<dbReference type="EMBL" id="JAKGBZ010000001">
    <property type="protein sequence ID" value="MCF3945271.1"/>
    <property type="molecule type" value="Genomic_DNA"/>
</dbReference>
<evidence type="ECO:0008006" key="3">
    <source>
        <dbReference type="Google" id="ProtNLM"/>
    </source>
</evidence>
<proteinExistence type="predicted"/>
<evidence type="ECO:0000313" key="2">
    <source>
        <dbReference type="Proteomes" id="UP001521209"/>
    </source>
</evidence>
<sequence length="118" mass="12465">MKTLRDERRGAMSVDADGLTIWRGGQAHAIPWAKIATITATRADAFLGDVIGVAVEAEGGLTGFASEHDPEWPALVAGIARHLAGSLPYARWALGLVAGHRTSITVYRKGECPDPGDC</sequence>
<dbReference type="RefSeq" id="WP_235702507.1">
    <property type="nucleotide sequence ID" value="NZ_JAKGBZ010000001.1"/>
</dbReference>
<evidence type="ECO:0000313" key="1">
    <source>
        <dbReference type="EMBL" id="MCF3945271.1"/>
    </source>
</evidence>
<accession>A0ABS9DR99</accession>
<keyword evidence="2" id="KW-1185">Reference proteome</keyword>
<reference evidence="1 2" key="1">
    <citation type="submission" date="2022-01" db="EMBL/GenBank/DDBJ databases">
        <authorList>
            <person name="Won M."/>
            <person name="Kim S.-J."/>
            <person name="Kwon S.-W."/>
        </authorList>
    </citation>
    <scope>NUCLEOTIDE SEQUENCE [LARGE SCALE GENOMIC DNA]</scope>
    <source>
        <strain evidence="1 2">KCTC 23505</strain>
    </source>
</reference>
<protein>
    <recommendedName>
        <fullName evidence="3">HIRAN domain-containing protein</fullName>
    </recommendedName>
</protein>
<name>A0ABS9DR99_9PROT</name>
<comment type="caution">
    <text evidence="1">The sequence shown here is derived from an EMBL/GenBank/DDBJ whole genome shotgun (WGS) entry which is preliminary data.</text>
</comment>
<dbReference type="Proteomes" id="UP001521209">
    <property type="component" value="Unassembled WGS sequence"/>
</dbReference>